<dbReference type="Proteomes" id="UP001189429">
    <property type="component" value="Unassembled WGS sequence"/>
</dbReference>
<feature type="region of interest" description="Disordered" evidence="1">
    <location>
        <begin position="85"/>
        <end position="105"/>
    </location>
</feature>
<evidence type="ECO:0000313" key="3">
    <source>
        <dbReference type="Proteomes" id="UP001189429"/>
    </source>
</evidence>
<organism evidence="2 3">
    <name type="scientific">Prorocentrum cordatum</name>
    <dbReference type="NCBI Taxonomy" id="2364126"/>
    <lineage>
        <taxon>Eukaryota</taxon>
        <taxon>Sar</taxon>
        <taxon>Alveolata</taxon>
        <taxon>Dinophyceae</taxon>
        <taxon>Prorocentrales</taxon>
        <taxon>Prorocentraceae</taxon>
        <taxon>Prorocentrum</taxon>
    </lineage>
</organism>
<comment type="caution">
    <text evidence="2">The sequence shown here is derived from an EMBL/GenBank/DDBJ whole genome shotgun (WGS) entry which is preliminary data.</text>
</comment>
<feature type="region of interest" description="Disordered" evidence="1">
    <location>
        <begin position="34"/>
        <end position="56"/>
    </location>
</feature>
<reference evidence="2" key="1">
    <citation type="submission" date="2023-10" db="EMBL/GenBank/DDBJ databases">
        <authorList>
            <person name="Chen Y."/>
            <person name="Shah S."/>
            <person name="Dougan E. K."/>
            <person name="Thang M."/>
            <person name="Chan C."/>
        </authorList>
    </citation>
    <scope>NUCLEOTIDE SEQUENCE [LARGE SCALE GENOMIC DNA]</scope>
</reference>
<proteinExistence type="predicted"/>
<evidence type="ECO:0000313" key="2">
    <source>
        <dbReference type="EMBL" id="CAK0860969.1"/>
    </source>
</evidence>
<gene>
    <name evidence="2" type="ORF">PCOR1329_LOCUS49783</name>
</gene>
<sequence>MDQMVSVLSAITDPTEARRQLLEVREELEAGAASLEEQLEHTREQCQATSSENRRRAIQLSGEQGRTKRMHDEFVLLQAELFARPTGQRGVRPEPPPEAAAAGAAPLPPPPPTLLACCQRHCLLCRELDTCFYIHAHLSVAQGHGSHRRTPARCVGGGTCRAALAQRRTPLDTVETFEFSANKTQQTSQRKGAG</sequence>
<keyword evidence="3" id="KW-1185">Reference proteome</keyword>
<dbReference type="EMBL" id="CAUYUJ010016028">
    <property type="protein sequence ID" value="CAK0860969.1"/>
    <property type="molecule type" value="Genomic_DNA"/>
</dbReference>
<name>A0ABN9UM37_9DINO</name>
<accession>A0ABN9UM37</accession>
<protein>
    <submittedName>
        <fullName evidence="2">Uncharacterized protein</fullName>
    </submittedName>
</protein>
<evidence type="ECO:0000256" key="1">
    <source>
        <dbReference type="SAM" id="MobiDB-lite"/>
    </source>
</evidence>